<feature type="non-terminal residue" evidence="2">
    <location>
        <position position="140"/>
    </location>
</feature>
<accession>A0A382A198</accession>
<dbReference type="Gene3D" id="2.120.10.30">
    <property type="entry name" value="TolB, C-terminal domain"/>
    <property type="match status" value="1"/>
</dbReference>
<dbReference type="EMBL" id="UINC01023505">
    <property type="protein sequence ID" value="SVA95296.1"/>
    <property type="molecule type" value="Genomic_DNA"/>
</dbReference>
<dbReference type="Pfam" id="PF01436">
    <property type="entry name" value="NHL"/>
    <property type="match status" value="1"/>
</dbReference>
<dbReference type="InterPro" id="IPR050952">
    <property type="entry name" value="TRIM-NHL_E3_ligases"/>
</dbReference>
<feature type="non-terminal residue" evidence="2">
    <location>
        <position position="1"/>
    </location>
</feature>
<dbReference type="AlphaFoldDB" id="A0A382A198"/>
<gene>
    <name evidence="2" type="ORF">METZ01_LOCUS148150</name>
</gene>
<evidence type="ECO:0000256" key="1">
    <source>
        <dbReference type="ARBA" id="ARBA00022737"/>
    </source>
</evidence>
<proteinExistence type="predicted"/>
<evidence type="ECO:0000313" key="2">
    <source>
        <dbReference type="EMBL" id="SVA95296.1"/>
    </source>
</evidence>
<keyword evidence="1" id="KW-0677">Repeat</keyword>
<protein>
    <recommendedName>
        <fullName evidence="3">SMP-30/Gluconolactonase/LRE-like region domain-containing protein</fullName>
    </recommendedName>
</protein>
<sequence>VNLKVLLAFTIVSALILPIAASGQVESQELDQSQSSNWDDLEELKLLRVIGGPDSELFLEPTDIAVGESGNIYVADYGNKRIQILNPLGQLVQTIELKGSPHGITLDKNENIYVTEWWDFIGIEKFTKTGEPATDFQIED</sequence>
<organism evidence="2">
    <name type="scientific">marine metagenome</name>
    <dbReference type="NCBI Taxonomy" id="408172"/>
    <lineage>
        <taxon>unclassified sequences</taxon>
        <taxon>metagenomes</taxon>
        <taxon>ecological metagenomes</taxon>
    </lineage>
</organism>
<name>A0A382A198_9ZZZZ</name>
<dbReference type="SUPFAM" id="SSF63829">
    <property type="entry name" value="Calcium-dependent phosphotriesterase"/>
    <property type="match status" value="1"/>
</dbReference>
<evidence type="ECO:0008006" key="3">
    <source>
        <dbReference type="Google" id="ProtNLM"/>
    </source>
</evidence>
<dbReference type="InterPro" id="IPR011042">
    <property type="entry name" value="6-blade_b-propeller_TolB-like"/>
</dbReference>
<dbReference type="InterPro" id="IPR001258">
    <property type="entry name" value="NHL_repeat"/>
</dbReference>
<dbReference type="PANTHER" id="PTHR24104">
    <property type="entry name" value="E3 UBIQUITIN-PROTEIN LIGASE NHLRC1-RELATED"/>
    <property type="match status" value="1"/>
</dbReference>
<reference evidence="2" key="1">
    <citation type="submission" date="2018-05" db="EMBL/GenBank/DDBJ databases">
        <authorList>
            <person name="Lanie J.A."/>
            <person name="Ng W.-L."/>
            <person name="Kazmierczak K.M."/>
            <person name="Andrzejewski T.M."/>
            <person name="Davidsen T.M."/>
            <person name="Wayne K.J."/>
            <person name="Tettelin H."/>
            <person name="Glass J.I."/>
            <person name="Rusch D."/>
            <person name="Podicherti R."/>
            <person name="Tsui H.-C.T."/>
            <person name="Winkler M.E."/>
        </authorList>
    </citation>
    <scope>NUCLEOTIDE SEQUENCE</scope>
</reference>